<organism evidence="41 42">
    <name type="scientific">Electrophorus electricus</name>
    <name type="common">Electric eel</name>
    <name type="synonym">Gymnotus electricus</name>
    <dbReference type="NCBI Taxonomy" id="8005"/>
    <lineage>
        <taxon>Eukaryota</taxon>
        <taxon>Metazoa</taxon>
        <taxon>Chordata</taxon>
        <taxon>Craniata</taxon>
        <taxon>Vertebrata</taxon>
        <taxon>Euteleostomi</taxon>
        <taxon>Actinopterygii</taxon>
        <taxon>Neopterygii</taxon>
        <taxon>Teleostei</taxon>
        <taxon>Ostariophysi</taxon>
        <taxon>Gymnotiformes</taxon>
        <taxon>Gymnotoidei</taxon>
        <taxon>Gymnotidae</taxon>
        <taxon>Electrophorus</taxon>
    </lineage>
</organism>
<evidence type="ECO:0000256" key="39">
    <source>
        <dbReference type="SAM" id="Phobius"/>
    </source>
</evidence>
<feature type="domain" description="Potassium channel" evidence="40">
    <location>
        <begin position="180"/>
        <end position="257"/>
    </location>
</feature>
<dbReference type="SUPFAM" id="SSF81324">
    <property type="entry name" value="Voltage-gated potassium channels"/>
    <property type="match status" value="2"/>
</dbReference>
<dbReference type="GO" id="GO:0055037">
    <property type="term" value="C:recycling endosome"/>
    <property type="evidence" value="ECO:0007669"/>
    <property type="project" value="UniProtKB-SubCell"/>
</dbReference>
<keyword evidence="24" id="KW-0966">Cell projection</keyword>
<comment type="catalytic activity">
    <reaction evidence="33">
        <text>Rb(+)(in) = Rb(+)(out)</text>
        <dbReference type="Rhea" id="RHEA:78547"/>
        <dbReference type="ChEBI" id="CHEBI:49847"/>
    </reaction>
</comment>
<dbReference type="GO" id="GO:0097060">
    <property type="term" value="C:synaptic membrane"/>
    <property type="evidence" value="ECO:0007669"/>
    <property type="project" value="UniProtKB-SubCell"/>
</dbReference>
<feature type="glycosylation site" description="N-linked (GlcNAc...) asparagine" evidence="37">
    <location>
        <position position="83"/>
    </location>
</feature>
<dbReference type="OMA" id="IERPMED"/>
<evidence type="ECO:0000313" key="41">
    <source>
        <dbReference type="Ensembl" id="ENSEEEP00000027005.1"/>
    </source>
</evidence>
<dbReference type="Pfam" id="PF07885">
    <property type="entry name" value="Ion_trans_2"/>
    <property type="match status" value="2"/>
</dbReference>
<evidence type="ECO:0000256" key="4">
    <source>
        <dbReference type="ARBA" id="ARBA00004279"/>
    </source>
</evidence>
<evidence type="ECO:0000256" key="37">
    <source>
        <dbReference type="PIRSR" id="PIRSR038061-1"/>
    </source>
</evidence>
<comment type="catalytic activity">
    <reaction evidence="31">
        <text>L-glutamate(out) = L-glutamate(in)</text>
        <dbReference type="Rhea" id="RHEA:66336"/>
        <dbReference type="ChEBI" id="CHEBI:29985"/>
    </reaction>
</comment>
<keyword evidence="11" id="KW-1017">Isopeptide bond</keyword>
<keyword evidence="26" id="KW-0968">Cytoplasmic vesicle</keyword>
<feature type="transmembrane region" description="Helical" evidence="39">
    <location>
        <begin position="123"/>
        <end position="145"/>
    </location>
</feature>
<dbReference type="GO" id="GO:0030322">
    <property type="term" value="P:stabilization of membrane potential"/>
    <property type="evidence" value="ECO:0007669"/>
    <property type="project" value="TreeGrafter"/>
</dbReference>
<reference evidence="41" key="4">
    <citation type="submission" date="2025-08" db="UniProtKB">
        <authorList>
            <consortium name="Ensembl"/>
        </authorList>
    </citation>
    <scope>IDENTIFICATION</scope>
</reference>
<dbReference type="PIRSF" id="PIRSF038061">
    <property type="entry name" value="K_channel_subfamily_K_type"/>
    <property type="match status" value="1"/>
</dbReference>
<keyword evidence="42" id="KW-1185">Reference proteome</keyword>
<evidence type="ECO:0000256" key="26">
    <source>
        <dbReference type="ARBA" id="ARBA00023329"/>
    </source>
</evidence>
<evidence type="ECO:0000256" key="35">
    <source>
        <dbReference type="ARBA" id="ARBA00046361"/>
    </source>
</evidence>
<evidence type="ECO:0000256" key="14">
    <source>
        <dbReference type="ARBA" id="ARBA00022753"/>
    </source>
</evidence>
<reference evidence="41" key="3">
    <citation type="submission" date="2020-05" db="EMBL/GenBank/DDBJ databases">
        <title>Electrophorus electricus (electric eel) genome, fEleEle1, primary haplotype.</title>
        <authorList>
            <person name="Myers G."/>
            <person name="Meyer A."/>
            <person name="Fedrigo O."/>
            <person name="Formenti G."/>
            <person name="Rhie A."/>
            <person name="Tracey A."/>
            <person name="Sims Y."/>
            <person name="Jarvis E.D."/>
        </authorList>
    </citation>
    <scope>NUCLEOTIDE SEQUENCE [LARGE SCALE GENOMIC DNA]</scope>
</reference>
<keyword evidence="12 36" id="KW-0633">Potassium transport</keyword>
<evidence type="ECO:0000256" key="19">
    <source>
        <dbReference type="ARBA" id="ARBA00023018"/>
    </source>
</evidence>
<evidence type="ECO:0000256" key="6">
    <source>
        <dbReference type="ARBA" id="ARBA00004541"/>
    </source>
</evidence>
<dbReference type="InterPro" id="IPR003280">
    <property type="entry name" value="2pore_dom_K_chnl"/>
</dbReference>
<dbReference type="PANTHER" id="PTHR11003">
    <property type="entry name" value="POTASSIUM CHANNEL, SUBFAMILY K"/>
    <property type="match status" value="1"/>
</dbReference>
<dbReference type="STRING" id="8005.ENSEEEP00000027005"/>
<dbReference type="InterPro" id="IPR013099">
    <property type="entry name" value="K_chnl_dom"/>
</dbReference>
<evidence type="ECO:0000256" key="11">
    <source>
        <dbReference type="ARBA" id="ARBA00022499"/>
    </source>
</evidence>
<evidence type="ECO:0000256" key="16">
    <source>
        <dbReference type="ARBA" id="ARBA00022843"/>
    </source>
</evidence>
<dbReference type="GO" id="GO:0030425">
    <property type="term" value="C:dendrite"/>
    <property type="evidence" value="ECO:0007669"/>
    <property type="project" value="UniProtKB-SubCell"/>
</dbReference>
<comment type="similarity">
    <text evidence="8 38">Belongs to the two pore domain potassium channel (TC 1.A.1.8) family.</text>
</comment>
<feature type="transmembrane region" description="Helical" evidence="39">
    <location>
        <begin position="9"/>
        <end position="32"/>
    </location>
</feature>
<keyword evidence="21 36" id="KW-0472">Membrane</keyword>
<evidence type="ECO:0000256" key="7">
    <source>
        <dbReference type="ARBA" id="ARBA00004651"/>
    </source>
</evidence>
<dbReference type="GO" id="GO:0022841">
    <property type="term" value="F:potassium ion leak channel activity"/>
    <property type="evidence" value="ECO:0007669"/>
    <property type="project" value="TreeGrafter"/>
</dbReference>
<evidence type="ECO:0000256" key="5">
    <source>
        <dbReference type="ARBA" id="ARBA00004484"/>
    </source>
</evidence>
<evidence type="ECO:0000256" key="12">
    <source>
        <dbReference type="ARBA" id="ARBA00022538"/>
    </source>
</evidence>
<dbReference type="Proteomes" id="UP000314983">
    <property type="component" value="Chromosome 4"/>
</dbReference>
<keyword evidence="10" id="KW-1003">Cell membrane</keyword>
<dbReference type="GO" id="GO:0043204">
    <property type="term" value="C:perikaryon"/>
    <property type="evidence" value="ECO:0007669"/>
    <property type="project" value="UniProtKB-SubCell"/>
</dbReference>
<dbReference type="PRINTS" id="PR01586">
    <property type="entry name" value="TWIKCHANNEL"/>
</dbReference>
<dbReference type="PRINTS" id="PR01096">
    <property type="entry name" value="TWIK1CHANNEL"/>
</dbReference>
<comment type="catalytic activity">
    <reaction evidence="32">
        <text>Li(+)(in) = Li(+)(out)</text>
        <dbReference type="Rhea" id="RHEA:78551"/>
        <dbReference type="ChEBI" id="CHEBI:49713"/>
    </reaction>
</comment>
<accession>A0A4W4FSD9</accession>
<keyword evidence="19" id="KW-0770">Synapse</keyword>
<comment type="subcellular location">
    <subcellularLocation>
        <location evidence="3">Apical cell membrane</location>
    </subcellularLocation>
    <subcellularLocation>
        <location evidence="7">Cell membrane</location>
        <topology evidence="7">Multi-pass membrane protein</topology>
    </subcellularLocation>
    <subcellularLocation>
        <location evidence="4">Cell projection</location>
        <location evidence="4">Dendrite</location>
    </subcellularLocation>
    <subcellularLocation>
        <location evidence="6">Cytoplasmic vesicle</location>
    </subcellularLocation>
    <subcellularLocation>
        <location evidence="5">Perikaryon</location>
    </subcellularLocation>
    <subcellularLocation>
        <location evidence="2">Recycling endosome</location>
    </subcellularLocation>
    <subcellularLocation>
        <location evidence="28">Synaptic cell membrane</location>
    </subcellularLocation>
</comment>
<evidence type="ECO:0000256" key="8">
    <source>
        <dbReference type="ARBA" id="ARBA00006666"/>
    </source>
</evidence>
<sequence length="312" mass="35137">MSIVLKSSCLLVTLIFLYLTYLLLGALVFSAIERPVEESLKTELNSLKAELLNNLTCINATILENFLVRVLRANKYGVSVLHNISTNSNWDLASSLFFANTLVTTVGYGHTTPLSDAGKAFSIVYALLGIPFTMLVLTTCVQHLIQPLTYRPMRLWQQWAGWPLRTASTVHFLILILIVMLVFFVVPAVVFSRIEESWTFLEAFYFCFISLCTIGLGDFVPGERPNQQLRPLYKVSVMVYLFVGLMVIVLVLRTFHKLADVHGWTTFFHLPTCEDEDDEAIVEALDGAQCEQETATKPLDPSSQVFYNSMSK</sequence>
<comment type="subunit">
    <text evidence="35">Homodimer; disulfide-linked. Heterodimer with KCNK2; disulfide-linked. In astrocytes, forms mostly heterodimeric potassium channels with KCNK2, with only a minor proportion of functional channels containing homodimeric KCNK1. Interacts with KCNK3 and KCNK9, forming functional heterodimeric channels. Interacts with GNG4. Identified in a complex with PSD and ARF6; interacts only with PSD that is bound to ARF6. Interacts with UBE2I.</text>
</comment>
<dbReference type="GO" id="GO:0015271">
    <property type="term" value="F:outward rectifier potassium channel activity"/>
    <property type="evidence" value="ECO:0007669"/>
    <property type="project" value="TreeGrafter"/>
</dbReference>
<keyword evidence="18 39" id="KW-1133">Transmembrane helix</keyword>
<evidence type="ECO:0000256" key="9">
    <source>
        <dbReference type="ARBA" id="ARBA00022448"/>
    </source>
</evidence>
<dbReference type="AlphaFoldDB" id="A0A4W4FSD9"/>
<keyword evidence="16" id="KW-0832">Ubl conjugation</keyword>
<evidence type="ECO:0000256" key="3">
    <source>
        <dbReference type="ARBA" id="ARBA00004221"/>
    </source>
</evidence>
<dbReference type="PRINTS" id="PR01333">
    <property type="entry name" value="2POREKCHANEL"/>
</dbReference>
<dbReference type="OrthoDB" id="297496at2759"/>
<evidence type="ECO:0000313" key="42">
    <source>
        <dbReference type="Proteomes" id="UP000314983"/>
    </source>
</evidence>
<keyword evidence="20 36" id="KW-0406">Ion transport</keyword>
<feature type="transmembrane region" description="Helical" evidence="39">
    <location>
        <begin position="203"/>
        <end position="220"/>
    </location>
</feature>
<dbReference type="Gene3D" id="1.10.287.70">
    <property type="match status" value="1"/>
</dbReference>
<comment type="catalytic activity">
    <reaction evidence="34">
        <text>Cs(+)(in) = Cs(+)(out)</text>
        <dbReference type="Rhea" id="RHEA:78555"/>
        <dbReference type="ChEBI" id="CHEBI:49547"/>
    </reaction>
</comment>
<evidence type="ECO:0000256" key="18">
    <source>
        <dbReference type="ARBA" id="ARBA00022989"/>
    </source>
</evidence>
<evidence type="ECO:0000256" key="25">
    <source>
        <dbReference type="ARBA" id="ARBA00023303"/>
    </source>
</evidence>
<feature type="domain" description="Potassium channel" evidence="40">
    <location>
        <begin position="82"/>
        <end position="144"/>
    </location>
</feature>
<reference evidence="42" key="2">
    <citation type="journal article" date="2017" name="Sci. Adv.">
        <title>A tail of two voltages: Proteomic comparison of the three electric organs of the electric eel.</title>
        <authorList>
            <person name="Traeger L.L."/>
            <person name="Sabat G."/>
            <person name="Barrett-Wilt G.A."/>
            <person name="Wells G.B."/>
            <person name="Sussman M.R."/>
        </authorList>
    </citation>
    <scope>NUCLEOTIDE SEQUENCE [LARGE SCALE GENOMIC DNA]</scope>
</reference>
<dbReference type="FunFam" id="1.10.287.70:FF:000360">
    <property type="entry name" value="Potassium two pore domain channel subfamily K member 6"/>
    <property type="match status" value="1"/>
</dbReference>
<evidence type="ECO:0000256" key="34">
    <source>
        <dbReference type="ARBA" id="ARBA00044691"/>
    </source>
</evidence>
<evidence type="ECO:0000256" key="10">
    <source>
        <dbReference type="ARBA" id="ARBA00022475"/>
    </source>
</evidence>
<evidence type="ECO:0000256" key="36">
    <source>
        <dbReference type="PIRNR" id="PIRNR038061"/>
    </source>
</evidence>
<protein>
    <recommendedName>
        <fullName evidence="36">Potassium channel subfamily K member</fullName>
    </recommendedName>
</protein>
<evidence type="ECO:0000256" key="2">
    <source>
        <dbReference type="ARBA" id="ARBA00004172"/>
    </source>
</evidence>
<evidence type="ECO:0000259" key="40">
    <source>
        <dbReference type="Pfam" id="PF07885"/>
    </source>
</evidence>
<name>A0A4W4FSD9_ELEEL</name>
<evidence type="ECO:0000256" key="1">
    <source>
        <dbReference type="ARBA" id="ARBA00000309"/>
    </source>
</evidence>
<evidence type="ECO:0000256" key="23">
    <source>
        <dbReference type="ARBA" id="ARBA00023180"/>
    </source>
</evidence>
<evidence type="ECO:0000256" key="30">
    <source>
        <dbReference type="ARBA" id="ARBA00036239"/>
    </source>
</evidence>
<gene>
    <name evidence="41" type="primary">KCNK6</name>
</gene>
<evidence type="ECO:0000256" key="21">
    <source>
        <dbReference type="ARBA" id="ARBA00023136"/>
    </source>
</evidence>
<evidence type="ECO:0000256" key="20">
    <source>
        <dbReference type="ARBA" id="ARBA00023065"/>
    </source>
</evidence>
<dbReference type="RefSeq" id="XP_026870295.1">
    <property type="nucleotide sequence ID" value="XM_027014494.2"/>
</dbReference>
<evidence type="ECO:0000256" key="22">
    <source>
        <dbReference type="ARBA" id="ARBA00023157"/>
    </source>
</evidence>
<keyword evidence="25 38" id="KW-0407">Ion channel</keyword>
<comment type="catalytic activity">
    <reaction evidence="29">
        <text>K(+)(in) = K(+)(out)</text>
        <dbReference type="Rhea" id="RHEA:29463"/>
        <dbReference type="ChEBI" id="CHEBI:29103"/>
    </reaction>
</comment>
<reference evidence="41" key="5">
    <citation type="submission" date="2025-09" db="UniProtKB">
        <authorList>
            <consortium name="Ensembl"/>
        </authorList>
    </citation>
    <scope>IDENTIFICATION</scope>
</reference>
<evidence type="ECO:0000256" key="29">
    <source>
        <dbReference type="ARBA" id="ARBA00034430"/>
    </source>
</evidence>
<reference evidence="42" key="1">
    <citation type="journal article" date="2014" name="Science">
        <title>Nonhuman genetics. Genomic basis for the convergent evolution of electric organs.</title>
        <authorList>
            <person name="Gallant J.R."/>
            <person name="Traeger L.L."/>
            <person name="Volkening J.D."/>
            <person name="Moffett H."/>
            <person name="Chen P.H."/>
            <person name="Novina C.D."/>
            <person name="Phillips G.N.Jr."/>
            <person name="Anand R."/>
            <person name="Wells G.B."/>
            <person name="Pinch M."/>
            <person name="Guth R."/>
            <person name="Unguez G.A."/>
            <person name="Albert J.S."/>
            <person name="Zakon H.H."/>
            <person name="Samanta M.P."/>
            <person name="Sussman M.R."/>
        </authorList>
    </citation>
    <scope>NUCLEOTIDE SEQUENCE [LARGE SCALE GENOMIC DNA]</scope>
</reference>
<keyword evidence="14" id="KW-0967">Endosome</keyword>
<evidence type="ECO:0000256" key="15">
    <source>
        <dbReference type="ARBA" id="ARBA00022826"/>
    </source>
</evidence>
<dbReference type="InterPro" id="IPR005408">
    <property type="entry name" value="2pore_dom_K_chnl_TWIK"/>
</dbReference>
<dbReference type="GeneID" id="113580140"/>
<dbReference type="InterPro" id="IPR001779">
    <property type="entry name" value="2pore_dom_K_chnl_TWIK1"/>
</dbReference>
<keyword evidence="23" id="KW-0325">Glycoprotein</keyword>
<keyword evidence="17 36" id="KW-0630">Potassium</keyword>
<comment type="catalytic activity">
    <reaction evidence="27">
        <text>chloride(in) = chloride(out)</text>
        <dbReference type="Rhea" id="RHEA:29823"/>
        <dbReference type="ChEBI" id="CHEBI:17996"/>
    </reaction>
</comment>
<evidence type="ECO:0000256" key="27">
    <source>
        <dbReference type="ARBA" id="ARBA00024167"/>
    </source>
</evidence>
<feature type="transmembrane region" description="Helical" evidence="39">
    <location>
        <begin position="166"/>
        <end position="191"/>
    </location>
</feature>
<keyword evidence="13 38" id="KW-0812">Transmembrane</keyword>
<comment type="catalytic activity">
    <reaction evidence="30">
        <text>Na(+)(in) = Na(+)(out)</text>
        <dbReference type="Rhea" id="RHEA:34963"/>
        <dbReference type="ChEBI" id="CHEBI:29101"/>
    </reaction>
</comment>
<evidence type="ECO:0000256" key="31">
    <source>
        <dbReference type="ARBA" id="ARBA00036683"/>
    </source>
</evidence>
<proteinExistence type="inferred from homology"/>
<evidence type="ECO:0000256" key="28">
    <source>
        <dbReference type="ARBA" id="ARBA00034109"/>
    </source>
</evidence>
<evidence type="ECO:0000256" key="32">
    <source>
        <dbReference type="ARBA" id="ARBA00044635"/>
    </source>
</evidence>
<dbReference type="InterPro" id="IPR003092">
    <property type="entry name" value="2pore_dom_K_chnl_TASK"/>
</dbReference>
<keyword evidence="15 36" id="KW-0631">Potassium channel</keyword>
<evidence type="ECO:0000256" key="24">
    <source>
        <dbReference type="ARBA" id="ARBA00023273"/>
    </source>
</evidence>
<dbReference type="GlyCosmos" id="A0A4W4FSD9">
    <property type="glycosylation" value="1 site, No reported glycans"/>
</dbReference>
<keyword evidence="9 36" id="KW-0813">Transport</keyword>
<dbReference type="Ensembl" id="ENSEEET00000027317.2">
    <property type="protein sequence ID" value="ENSEEEP00000027005.1"/>
    <property type="gene ID" value="ENSEEEG00000013043.2"/>
</dbReference>
<evidence type="ECO:0000256" key="17">
    <source>
        <dbReference type="ARBA" id="ARBA00022958"/>
    </source>
</evidence>
<dbReference type="PANTHER" id="PTHR11003:SF28">
    <property type="entry name" value="POTASSIUM CHANNEL SUBFAMILY K MEMBER 6"/>
    <property type="match status" value="1"/>
</dbReference>
<evidence type="ECO:0000256" key="33">
    <source>
        <dbReference type="ARBA" id="ARBA00044657"/>
    </source>
</evidence>
<evidence type="ECO:0000256" key="13">
    <source>
        <dbReference type="ARBA" id="ARBA00022692"/>
    </source>
</evidence>
<comment type="catalytic activity">
    <reaction evidence="1">
        <text>NH4(+)(in) = NH4(+)(out)</text>
        <dbReference type="Rhea" id="RHEA:28747"/>
        <dbReference type="ChEBI" id="CHEBI:28938"/>
    </reaction>
</comment>
<keyword evidence="22" id="KW-1015">Disulfide bond</keyword>
<evidence type="ECO:0000256" key="38">
    <source>
        <dbReference type="RuleBase" id="RU003857"/>
    </source>
</evidence>
<feature type="transmembrane region" description="Helical" evidence="39">
    <location>
        <begin position="232"/>
        <end position="252"/>
    </location>
</feature>
<dbReference type="GO" id="GO:0016324">
    <property type="term" value="C:apical plasma membrane"/>
    <property type="evidence" value="ECO:0007669"/>
    <property type="project" value="UniProtKB-SubCell"/>
</dbReference>
<dbReference type="GeneTree" id="ENSGT00940000160509"/>